<dbReference type="SUPFAM" id="SSF52540">
    <property type="entry name" value="P-loop containing nucleoside triphosphate hydrolases"/>
    <property type="match status" value="1"/>
</dbReference>
<keyword evidence="17" id="KW-0969">Cilium</keyword>
<evidence type="ECO:0000256" key="8">
    <source>
        <dbReference type="ARBA" id="ARBA00022927"/>
    </source>
</evidence>
<evidence type="ECO:0000256" key="4">
    <source>
        <dbReference type="ARBA" id="ARBA00022448"/>
    </source>
</evidence>
<dbReference type="OrthoDB" id="9778554at2"/>
<evidence type="ECO:0000256" key="3">
    <source>
        <dbReference type="ARBA" id="ARBA00014919"/>
    </source>
</evidence>
<dbReference type="GO" id="GO:0006614">
    <property type="term" value="P:SRP-dependent cotranslational protein targeting to membrane"/>
    <property type="evidence" value="ECO:0007669"/>
    <property type="project" value="UniProtKB-UniRule"/>
</dbReference>
<dbReference type="GO" id="GO:0015031">
    <property type="term" value="P:protein transport"/>
    <property type="evidence" value="ECO:0007669"/>
    <property type="project" value="UniProtKB-KW"/>
</dbReference>
<gene>
    <name evidence="17" type="primary">flhF</name>
    <name evidence="17" type="ORF">F6R98_07165</name>
</gene>
<dbReference type="SMART" id="SM00962">
    <property type="entry name" value="SRP54"/>
    <property type="match status" value="1"/>
</dbReference>
<organism evidence="17 18">
    <name type="scientific">Candidatus Methylospira mobilis</name>
    <dbReference type="NCBI Taxonomy" id="1808979"/>
    <lineage>
        <taxon>Bacteria</taxon>
        <taxon>Pseudomonadati</taxon>
        <taxon>Pseudomonadota</taxon>
        <taxon>Gammaproteobacteria</taxon>
        <taxon>Methylococcales</taxon>
        <taxon>Methylococcaceae</taxon>
        <taxon>Candidatus Methylospira</taxon>
    </lineage>
</organism>
<dbReference type="GO" id="GO:0044781">
    <property type="term" value="P:bacterial-type flagellum organization"/>
    <property type="evidence" value="ECO:0007669"/>
    <property type="project" value="UniProtKB-UniRule"/>
</dbReference>
<keyword evidence="6" id="KW-0547">Nucleotide-binding</keyword>
<keyword evidence="7" id="KW-1005">Bacterial flagellum biogenesis</keyword>
<dbReference type="Proteomes" id="UP000325755">
    <property type="component" value="Chromosome"/>
</dbReference>
<comment type="similarity">
    <text evidence="2">Belongs to the GTP-binding SRP family.</text>
</comment>
<keyword evidence="17" id="KW-0966">Cell projection</keyword>
<reference evidence="17 18" key="1">
    <citation type="submission" date="2019-09" db="EMBL/GenBank/DDBJ databases">
        <title>Ecophysiology of the spiral-shaped methanotroph Methylospira mobilis as revealed by the complete genome sequence.</title>
        <authorList>
            <person name="Oshkin I.Y."/>
            <person name="Dedysh S.N."/>
            <person name="Miroshnikov K."/>
            <person name="Danilova O.V."/>
            <person name="Hakobyan A."/>
            <person name="Liesack W."/>
        </authorList>
    </citation>
    <scope>NUCLEOTIDE SEQUENCE [LARGE SCALE GENOMIC DNA]</scope>
    <source>
        <strain evidence="17 18">Shm1</strain>
    </source>
</reference>
<protein>
    <recommendedName>
        <fullName evidence="3 13">Flagellar biosynthesis protein FlhF</fullName>
    </recommendedName>
</protein>
<dbReference type="Gene3D" id="3.40.50.300">
    <property type="entry name" value="P-loop containing nucleotide triphosphate hydrolases"/>
    <property type="match status" value="1"/>
</dbReference>
<evidence type="ECO:0000256" key="10">
    <source>
        <dbReference type="ARBA" id="ARBA00023136"/>
    </source>
</evidence>
<keyword evidence="9" id="KW-0342">GTP-binding</keyword>
<dbReference type="PANTHER" id="PTHR43134">
    <property type="entry name" value="SIGNAL RECOGNITION PARTICLE RECEPTOR SUBUNIT ALPHA"/>
    <property type="match status" value="1"/>
</dbReference>
<dbReference type="SMART" id="SM00382">
    <property type="entry name" value="AAA"/>
    <property type="match status" value="1"/>
</dbReference>
<evidence type="ECO:0000259" key="16">
    <source>
        <dbReference type="SMART" id="SM00962"/>
    </source>
</evidence>
<comment type="subcellular location">
    <subcellularLocation>
        <location evidence="1">Cell membrane</location>
        <topology evidence="1">Peripheral membrane protein</topology>
        <orientation evidence="1">Cytoplasmic side</orientation>
    </subcellularLocation>
</comment>
<accession>A0A5Q0BH21</accession>
<sequence length="425" mass="46730">MMVRKFYGSNSREALQNARNELGPDVMMISNRSIEGGVELIVLVNDDNNMPAQASEDKPATITEKRIAPPQATEPHPARSRATPAPVIRDTPKQAEPQRQPVPAEVAEVLGEIRSMREMLETQLADISWASTQNQDPRKVAIIREVLGAGFSSGLSRYLSEKYTVGEGDRSENAVAWARAILTQNLLSRNDSTLLEKGGCYALVGPTGVGKTTTTAKLAARFVMRHGPSKLALITTDSYRIAGHEQLRTYGKLLGVIVHTVRDEIEMRIALEELKSKHTVLIDTVGMSQRDDQVSSQLAMLKGTGVNMKRLLCLNATAHMGTLEEVAEAYGEGITGAIVTKIDEAASIGGVLDVLIRKKLPLYYMTVGQRVPEDLALAEAKTLIDMAFDEKKVSRNFWLRDSEVTLMMTHSKRERPQNIELIGTP</sequence>
<dbReference type="GO" id="GO:0005525">
    <property type="term" value="F:GTP binding"/>
    <property type="evidence" value="ECO:0007669"/>
    <property type="project" value="UniProtKB-UniRule"/>
</dbReference>
<dbReference type="InterPro" id="IPR027417">
    <property type="entry name" value="P-loop_NTPase"/>
</dbReference>
<evidence type="ECO:0000256" key="14">
    <source>
        <dbReference type="SAM" id="MobiDB-lite"/>
    </source>
</evidence>
<dbReference type="RefSeq" id="WP_153248427.1">
    <property type="nucleotide sequence ID" value="NZ_CP044205.1"/>
</dbReference>
<dbReference type="InterPro" id="IPR003593">
    <property type="entry name" value="AAA+_ATPase"/>
</dbReference>
<keyword evidence="4" id="KW-0813">Transport</keyword>
<dbReference type="EMBL" id="CP044205">
    <property type="protein sequence ID" value="QFY42432.1"/>
    <property type="molecule type" value="Genomic_DNA"/>
</dbReference>
<dbReference type="FunFam" id="3.40.50.300:FF:000695">
    <property type="entry name" value="Flagellar biosynthesis regulator FlhF"/>
    <property type="match status" value="1"/>
</dbReference>
<keyword evidence="5" id="KW-1003">Cell membrane</keyword>
<dbReference type="PANTHER" id="PTHR43134:SF3">
    <property type="entry name" value="FLAGELLAR BIOSYNTHESIS PROTEIN FLHF"/>
    <property type="match status" value="1"/>
</dbReference>
<evidence type="ECO:0000256" key="1">
    <source>
        <dbReference type="ARBA" id="ARBA00004413"/>
    </source>
</evidence>
<evidence type="ECO:0000259" key="15">
    <source>
        <dbReference type="SMART" id="SM00382"/>
    </source>
</evidence>
<keyword evidence="8" id="KW-0653">Protein transport</keyword>
<feature type="region of interest" description="Disordered" evidence="14">
    <location>
        <begin position="51"/>
        <end position="86"/>
    </location>
</feature>
<dbReference type="InterPro" id="IPR000897">
    <property type="entry name" value="SRP54_GTPase_dom"/>
</dbReference>
<evidence type="ECO:0000256" key="9">
    <source>
        <dbReference type="ARBA" id="ARBA00023134"/>
    </source>
</evidence>
<dbReference type="AlphaFoldDB" id="A0A5Q0BH21"/>
<evidence type="ECO:0000256" key="2">
    <source>
        <dbReference type="ARBA" id="ARBA00008531"/>
    </source>
</evidence>
<keyword evidence="17" id="KW-0282">Flagellum</keyword>
<dbReference type="GO" id="GO:0005886">
    <property type="term" value="C:plasma membrane"/>
    <property type="evidence" value="ECO:0007669"/>
    <property type="project" value="UniProtKB-SubCell"/>
</dbReference>
<keyword evidence="10" id="KW-0472">Membrane</keyword>
<dbReference type="KEGG" id="mmob:F6R98_07165"/>
<evidence type="ECO:0000313" key="18">
    <source>
        <dbReference type="Proteomes" id="UP000325755"/>
    </source>
</evidence>
<comment type="function">
    <text evidence="12">Necessary for flagellar biosynthesis. May be involved in translocation of the flagellum.</text>
</comment>
<evidence type="ECO:0000256" key="13">
    <source>
        <dbReference type="NCBIfam" id="TIGR03499"/>
    </source>
</evidence>
<dbReference type="GO" id="GO:0005047">
    <property type="term" value="F:signal recognition particle binding"/>
    <property type="evidence" value="ECO:0007669"/>
    <property type="project" value="TreeGrafter"/>
</dbReference>
<evidence type="ECO:0000256" key="6">
    <source>
        <dbReference type="ARBA" id="ARBA00022741"/>
    </source>
</evidence>
<evidence type="ECO:0000313" key="17">
    <source>
        <dbReference type="EMBL" id="QFY42432.1"/>
    </source>
</evidence>
<keyword evidence="11" id="KW-1006">Bacterial flagellum protein export</keyword>
<dbReference type="NCBIfam" id="TIGR03499">
    <property type="entry name" value="FlhF"/>
    <property type="match status" value="1"/>
</dbReference>
<evidence type="ECO:0000256" key="12">
    <source>
        <dbReference type="ARBA" id="ARBA00025337"/>
    </source>
</evidence>
<keyword evidence="18" id="KW-1185">Reference proteome</keyword>
<feature type="domain" description="AAA+ ATPase" evidence="15">
    <location>
        <begin position="197"/>
        <end position="362"/>
    </location>
</feature>
<dbReference type="GO" id="GO:0003924">
    <property type="term" value="F:GTPase activity"/>
    <property type="evidence" value="ECO:0007669"/>
    <property type="project" value="UniProtKB-UniRule"/>
</dbReference>
<evidence type="ECO:0000256" key="11">
    <source>
        <dbReference type="ARBA" id="ARBA00023225"/>
    </source>
</evidence>
<proteinExistence type="inferred from homology"/>
<evidence type="ECO:0000256" key="5">
    <source>
        <dbReference type="ARBA" id="ARBA00022475"/>
    </source>
</evidence>
<dbReference type="InParanoid" id="A0A5Q0BH21"/>
<feature type="compositionally biased region" description="Basic and acidic residues" evidence="14">
    <location>
        <begin position="55"/>
        <end position="67"/>
    </location>
</feature>
<dbReference type="CDD" id="cd17873">
    <property type="entry name" value="FlhF"/>
    <property type="match status" value="1"/>
</dbReference>
<name>A0A5Q0BH21_9GAMM</name>
<evidence type="ECO:0000256" key="7">
    <source>
        <dbReference type="ARBA" id="ARBA00022795"/>
    </source>
</evidence>
<dbReference type="InterPro" id="IPR020006">
    <property type="entry name" value="FlhF"/>
</dbReference>
<dbReference type="InterPro" id="IPR047040">
    <property type="entry name" value="FlhF__GTPase_dom"/>
</dbReference>
<feature type="domain" description="SRP54-type proteins GTP-binding" evidence="16">
    <location>
        <begin position="198"/>
        <end position="389"/>
    </location>
</feature>
<dbReference type="Gene3D" id="1.20.120.1380">
    <property type="entry name" value="Flagellar FlhF biosynthesis protein, N domain"/>
    <property type="match status" value="1"/>
</dbReference>
<dbReference type="Pfam" id="PF00448">
    <property type="entry name" value="SRP54"/>
    <property type="match status" value="1"/>
</dbReference>